<dbReference type="Pfam" id="PF00226">
    <property type="entry name" value="DnaJ"/>
    <property type="match status" value="1"/>
</dbReference>
<dbReference type="Pfam" id="PF13432">
    <property type="entry name" value="TPR_16"/>
    <property type="match status" value="1"/>
</dbReference>
<dbReference type="InterPro" id="IPR011990">
    <property type="entry name" value="TPR-like_helical_dom_sf"/>
</dbReference>
<keyword evidence="2" id="KW-0175">Coiled coil</keyword>
<dbReference type="AlphaFoldDB" id="A0A1M2V6N4"/>
<protein>
    <submittedName>
        <fullName evidence="5">DnaJ subfamily C member 7-like protein</fullName>
    </submittedName>
</protein>
<feature type="domain" description="J" evidence="4">
    <location>
        <begin position="462"/>
        <end position="523"/>
    </location>
</feature>
<dbReference type="InterPro" id="IPR018253">
    <property type="entry name" value="DnaJ_domain_CS"/>
</dbReference>
<dbReference type="PANTHER" id="PTHR44200">
    <property type="entry name" value="DNAJ HOMOLOG SUBFAMILY C MEMBER 7"/>
    <property type="match status" value="1"/>
</dbReference>
<dbReference type="Gene3D" id="1.25.40.10">
    <property type="entry name" value="Tetratricopeptide repeat domain"/>
    <property type="match status" value="1"/>
</dbReference>
<feature type="coiled-coil region" evidence="2">
    <location>
        <begin position="188"/>
        <end position="218"/>
    </location>
</feature>
<evidence type="ECO:0000256" key="1">
    <source>
        <dbReference type="PROSITE-ProRule" id="PRU00339"/>
    </source>
</evidence>
<name>A0A1M2V6N4_TRAPU</name>
<dbReference type="Gene3D" id="1.10.287.110">
    <property type="entry name" value="DnaJ domain"/>
    <property type="match status" value="1"/>
</dbReference>
<dbReference type="PANTHER" id="PTHR44200:SF1">
    <property type="entry name" value="DNAJ HOMOLOG SUBFAMILY C MEMBER 7"/>
    <property type="match status" value="1"/>
</dbReference>
<feature type="region of interest" description="Disordered" evidence="3">
    <location>
        <begin position="513"/>
        <end position="533"/>
    </location>
</feature>
<dbReference type="InterPro" id="IPR019734">
    <property type="entry name" value="TPR_rpt"/>
</dbReference>
<dbReference type="PROSITE" id="PS50005">
    <property type="entry name" value="TPR"/>
    <property type="match status" value="1"/>
</dbReference>
<evidence type="ECO:0000256" key="2">
    <source>
        <dbReference type="SAM" id="Coils"/>
    </source>
</evidence>
<dbReference type="CDD" id="cd06257">
    <property type="entry name" value="DnaJ"/>
    <property type="match status" value="1"/>
</dbReference>
<dbReference type="SUPFAM" id="SSF48452">
    <property type="entry name" value="TPR-like"/>
    <property type="match status" value="2"/>
</dbReference>
<dbReference type="SUPFAM" id="SSF46565">
    <property type="entry name" value="Chaperone J-domain"/>
    <property type="match status" value="1"/>
</dbReference>
<sequence>MANKKSKQAKKKQADQAAATNGDHNGTAEVCVRRSPISSGPAQFDGRHENEQENQTGAKDEPIEVSSDTPEEEKQPEEVVEEVDPAVQAERVKEQGNAAFKGGRFQEAIGHYGNAIELRPTEPTYWTNRAAAYMALKKFKPALTDCQQAATLQSASPSPKTLVRLARCQLSTGSTAPALSTLRSVLALDAKNDAALKLQQKVLELEAHLRNLESARERREWGMARLALDKCMQVIEGEGGDIPIQWRIWKVEHEIARKNWDAASIAANEALRFEPNSPDAIAVRGLLLWLTVKTAQATQHVQSALRLDPGHEAAMRLRKRIKDVERLKEEGNTAFKSGKLQEAADKYGAALERIGADEREGSGGHIRAMLLSNRATTLVKLDRYEDALADTEESLVLNANSFKALRTRARIHLHLEKYDSAIADFKAAIEQAGLEGSDADVRALRGEQRKAEVALKQSKSKDYYKILGVERSCTEIEIKKAYRRESLKHHPDKGGDEEKFKLVSEAHSVLSDPTKRQRYDLGDDDDDAGFGGGGMGGGVDLSDLFAQFHGAGFGGGHGGFGGGARGPGFSSFGGGGSGYGGSGYSGYSRGDYSF</sequence>
<reference evidence="5 6" key="1">
    <citation type="submission" date="2016-10" db="EMBL/GenBank/DDBJ databases">
        <title>Genome sequence of the basidiomycete white-rot fungus Trametes pubescens.</title>
        <authorList>
            <person name="Makela M.R."/>
            <person name="Granchi Z."/>
            <person name="Peng M."/>
            <person name="De Vries R.P."/>
            <person name="Grigoriev I."/>
            <person name="Riley R."/>
            <person name="Hilden K."/>
        </authorList>
    </citation>
    <scope>NUCLEOTIDE SEQUENCE [LARGE SCALE GENOMIC DNA]</scope>
    <source>
        <strain evidence="5 6">FBCC735</strain>
    </source>
</reference>
<feature type="repeat" description="TPR" evidence="1">
    <location>
        <begin position="89"/>
        <end position="122"/>
    </location>
</feature>
<proteinExistence type="predicted"/>
<dbReference type="PROSITE" id="PS00636">
    <property type="entry name" value="DNAJ_1"/>
    <property type="match status" value="1"/>
</dbReference>
<organism evidence="5 6">
    <name type="scientific">Trametes pubescens</name>
    <name type="common">White-rot fungus</name>
    <dbReference type="NCBI Taxonomy" id="154538"/>
    <lineage>
        <taxon>Eukaryota</taxon>
        <taxon>Fungi</taxon>
        <taxon>Dikarya</taxon>
        <taxon>Basidiomycota</taxon>
        <taxon>Agaricomycotina</taxon>
        <taxon>Agaricomycetes</taxon>
        <taxon>Polyporales</taxon>
        <taxon>Polyporaceae</taxon>
        <taxon>Trametes</taxon>
    </lineage>
</organism>
<keyword evidence="6" id="KW-1185">Reference proteome</keyword>
<comment type="caution">
    <text evidence="5">The sequence shown here is derived from an EMBL/GenBank/DDBJ whole genome shotgun (WGS) entry which is preliminary data.</text>
</comment>
<evidence type="ECO:0000313" key="5">
    <source>
        <dbReference type="EMBL" id="OJT03235.1"/>
    </source>
</evidence>
<dbReference type="PRINTS" id="PR00625">
    <property type="entry name" value="JDOMAIN"/>
</dbReference>
<dbReference type="EMBL" id="MNAD01001623">
    <property type="protein sequence ID" value="OJT03235.1"/>
    <property type="molecule type" value="Genomic_DNA"/>
</dbReference>
<dbReference type="OrthoDB" id="10250354at2759"/>
<feature type="region of interest" description="Disordered" evidence="3">
    <location>
        <begin position="1"/>
        <end position="83"/>
    </location>
</feature>
<evidence type="ECO:0000256" key="3">
    <source>
        <dbReference type="SAM" id="MobiDB-lite"/>
    </source>
</evidence>
<dbReference type="SMART" id="SM00271">
    <property type="entry name" value="DnaJ"/>
    <property type="match status" value="1"/>
</dbReference>
<accession>A0A1M2V6N4</accession>
<dbReference type="Proteomes" id="UP000184267">
    <property type="component" value="Unassembled WGS sequence"/>
</dbReference>
<dbReference type="Pfam" id="PF13414">
    <property type="entry name" value="TPR_11"/>
    <property type="match status" value="1"/>
</dbReference>
<dbReference type="InterPro" id="IPR036869">
    <property type="entry name" value="J_dom_sf"/>
</dbReference>
<dbReference type="STRING" id="154538.A0A1M2V6N4"/>
<evidence type="ECO:0000313" key="6">
    <source>
        <dbReference type="Proteomes" id="UP000184267"/>
    </source>
</evidence>
<dbReference type="SMART" id="SM00028">
    <property type="entry name" value="TPR"/>
    <property type="match status" value="7"/>
</dbReference>
<dbReference type="PROSITE" id="PS50076">
    <property type="entry name" value="DNAJ_2"/>
    <property type="match status" value="1"/>
</dbReference>
<dbReference type="OMA" id="KLYMNRA"/>
<keyword evidence="1" id="KW-0802">TPR repeat</keyword>
<dbReference type="InterPro" id="IPR052758">
    <property type="entry name" value="SRC_co-chaperone"/>
</dbReference>
<feature type="compositionally biased region" description="Basic residues" evidence="3">
    <location>
        <begin position="1"/>
        <end position="11"/>
    </location>
</feature>
<gene>
    <name evidence="5" type="ORF">TRAPUB_6170</name>
</gene>
<evidence type="ECO:0000259" key="4">
    <source>
        <dbReference type="PROSITE" id="PS50076"/>
    </source>
</evidence>
<dbReference type="InterPro" id="IPR001623">
    <property type="entry name" value="DnaJ_domain"/>
</dbReference>